<name>A0A851GCE0_9BACT</name>
<gene>
    <name evidence="7" type="ORF">HW115_03205</name>
</gene>
<dbReference type="GO" id="GO:0032993">
    <property type="term" value="C:protein-DNA complex"/>
    <property type="evidence" value="ECO:0007669"/>
    <property type="project" value="TreeGrafter"/>
</dbReference>
<dbReference type="AlphaFoldDB" id="A0A851GCE0"/>
<dbReference type="GO" id="GO:0003677">
    <property type="term" value="F:DNA binding"/>
    <property type="evidence" value="ECO:0007669"/>
    <property type="project" value="UniProtKB-KW"/>
</dbReference>
<organism evidence="7 8">
    <name type="scientific">Oceaniferula marina</name>
    <dbReference type="NCBI Taxonomy" id="2748318"/>
    <lineage>
        <taxon>Bacteria</taxon>
        <taxon>Pseudomonadati</taxon>
        <taxon>Verrucomicrobiota</taxon>
        <taxon>Verrucomicrobiia</taxon>
        <taxon>Verrucomicrobiales</taxon>
        <taxon>Verrucomicrobiaceae</taxon>
        <taxon>Oceaniferula</taxon>
    </lineage>
</organism>
<protein>
    <submittedName>
        <fullName evidence="7">LysR family transcriptional regulator</fullName>
    </submittedName>
</protein>
<evidence type="ECO:0000256" key="2">
    <source>
        <dbReference type="ARBA" id="ARBA00023015"/>
    </source>
</evidence>
<reference evidence="7 8" key="1">
    <citation type="submission" date="2020-07" db="EMBL/GenBank/DDBJ databases">
        <title>Roseicoccus Jingziensis gen. nov., sp. nov., isolated from coastal seawater.</title>
        <authorList>
            <person name="Feng X."/>
        </authorList>
    </citation>
    <scope>NUCLEOTIDE SEQUENCE [LARGE SCALE GENOMIC DNA]</scope>
    <source>
        <strain evidence="7 8">N1E253</strain>
    </source>
</reference>
<dbReference type="PRINTS" id="PR00039">
    <property type="entry name" value="HTHLYSR"/>
</dbReference>
<dbReference type="SUPFAM" id="SSF46785">
    <property type="entry name" value="Winged helix' DNA-binding domain"/>
    <property type="match status" value="1"/>
</dbReference>
<dbReference type="Pfam" id="PF00126">
    <property type="entry name" value="HTH_1"/>
    <property type="match status" value="1"/>
</dbReference>
<dbReference type="InterPro" id="IPR036388">
    <property type="entry name" value="WH-like_DNA-bd_sf"/>
</dbReference>
<dbReference type="Gene3D" id="3.40.190.10">
    <property type="entry name" value="Periplasmic binding protein-like II"/>
    <property type="match status" value="2"/>
</dbReference>
<keyword evidence="4" id="KW-0010">Activator</keyword>
<dbReference type="RefSeq" id="WP_178931118.1">
    <property type="nucleotide sequence ID" value="NZ_JACBAZ010000001.1"/>
</dbReference>
<sequence length="301" mass="33738">MELRQLRYFVTAVELGSISKAADACRVAQPSMSQQLSVLEHTLGVRLLERSSRGVTTTEQGERILDHARMILRESENLRAKLFPDQSLQGTLRIGAIPTIAPYVITTLVSELNKQLPQIAIELVEDQTQVLVQRLGQNEISCAIVSDVHLKDRKTWSIQLKELFQEPIVLALPERHPLATRRKRPSVEEIDAEELIYLKEGHCLLDQTLKVCRVKQPGQRLKCDQLETALTMVAAGVGVAVVPKLATLRHPMQGLVIRPFSPPQPTRMVGLMRKRSSGASQLVDRLIDIMDHIDFGNVEKT</sequence>
<comment type="similarity">
    <text evidence="1">Belongs to the LysR transcriptional regulatory family.</text>
</comment>
<keyword evidence="2" id="KW-0805">Transcription regulation</keyword>
<dbReference type="SUPFAM" id="SSF53850">
    <property type="entry name" value="Periplasmic binding protein-like II"/>
    <property type="match status" value="1"/>
</dbReference>
<dbReference type="InterPro" id="IPR000847">
    <property type="entry name" value="LysR_HTH_N"/>
</dbReference>
<feature type="domain" description="HTH lysR-type" evidence="6">
    <location>
        <begin position="1"/>
        <end position="58"/>
    </location>
</feature>
<dbReference type="PANTHER" id="PTHR30346">
    <property type="entry name" value="TRANSCRIPTIONAL DUAL REGULATOR HCAR-RELATED"/>
    <property type="match status" value="1"/>
</dbReference>
<evidence type="ECO:0000256" key="4">
    <source>
        <dbReference type="ARBA" id="ARBA00023159"/>
    </source>
</evidence>
<evidence type="ECO:0000313" key="7">
    <source>
        <dbReference type="EMBL" id="NWK54602.1"/>
    </source>
</evidence>
<dbReference type="PANTHER" id="PTHR30346:SF26">
    <property type="entry name" value="HYDROGEN PEROXIDE-INDUCIBLE GENES ACTIVATOR"/>
    <property type="match status" value="1"/>
</dbReference>
<dbReference type="InterPro" id="IPR036390">
    <property type="entry name" value="WH_DNA-bd_sf"/>
</dbReference>
<dbReference type="Proteomes" id="UP000557872">
    <property type="component" value="Unassembled WGS sequence"/>
</dbReference>
<dbReference type="EMBL" id="JACBAZ010000001">
    <property type="protein sequence ID" value="NWK54602.1"/>
    <property type="molecule type" value="Genomic_DNA"/>
</dbReference>
<evidence type="ECO:0000256" key="1">
    <source>
        <dbReference type="ARBA" id="ARBA00009437"/>
    </source>
</evidence>
<evidence type="ECO:0000256" key="5">
    <source>
        <dbReference type="ARBA" id="ARBA00023163"/>
    </source>
</evidence>
<keyword evidence="3" id="KW-0238">DNA-binding</keyword>
<dbReference type="Pfam" id="PF03466">
    <property type="entry name" value="LysR_substrate"/>
    <property type="match status" value="1"/>
</dbReference>
<proteinExistence type="inferred from homology"/>
<evidence type="ECO:0000256" key="3">
    <source>
        <dbReference type="ARBA" id="ARBA00023125"/>
    </source>
</evidence>
<evidence type="ECO:0000313" key="8">
    <source>
        <dbReference type="Proteomes" id="UP000557872"/>
    </source>
</evidence>
<keyword evidence="8" id="KW-1185">Reference proteome</keyword>
<dbReference type="InterPro" id="IPR005119">
    <property type="entry name" value="LysR_subst-bd"/>
</dbReference>
<comment type="caution">
    <text evidence="7">The sequence shown here is derived from an EMBL/GenBank/DDBJ whole genome shotgun (WGS) entry which is preliminary data.</text>
</comment>
<dbReference type="FunFam" id="1.10.10.10:FF:000001">
    <property type="entry name" value="LysR family transcriptional regulator"/>
    <property type="match status" value="1"/>
</dbReference>
<keyword evidence="5" id="KW-0804">Transcription</keyword>
<dbReference type="PROSITE" id="PS50931">
    <property type="entry name" value="HTH_LYSR"/>
    <property type="match status" value="1"/>
</dbReference>
<accession>A0A851GCE0</accession>
<dbReference type="Gene3D" id="1.10.10.10">
    <property type="entry name" value="Winged helix-like DNA-binding domain superfamily/Winged helix DNA-binding domain"/>
    <property type="match status" value="1"/>
</dbReference>
<dbReference type="GO" id="GO:0003700">
    <property type="term" value="F:DNA-binding transcription factor activity"/>
    <property type="evidence" value="ECO:0007669"/>
    <property type="project" value="InterPro"/>
</dbReference>
<evidence type="ECO:0000259" key="6">
    <source>
        <dbReference type="PROSITE" id="PS50931"/>
    </source>
</evidence>